<protein>
    <submittedName>
        <fullName evidence="1">Uncharacterized protein</fullName>
    </submittedName>
</protein>
<sequence>MLAQRCHNLTVVTSSACGTLWVRKSSESVLNRLIMRKLQTFQTRFGLRFHLCAGNLLQCTRILERYRESGILQTASSCGDTYFGEDVLMAKNSNEISFQNRYPMKNSSQY</sequence>
<comment type="caution">
    <text evidence="1">The sequence shown here is derived from an EMBL/GenBank/DDBJ whole genome shotgun (WGS) entry which is preliminary data.</text>
</comment>
<reference evidence="1" key="1">
    <citation type="submission" date="2020-07" db="EMBL/GenBank/DDBJ databases">
        <title>Multicomponent nature underlies the extraordinary mechanical properties of spider dragline silk.</title>
        <authorList>
            <person name="Kono N."/>
            <person name="Nakamura H."/>
            <person name="Mori M."/>
            <person name="Yoshida Y."/>
            <person name="Ohtoshi R."/>
            <person name="Malay A.D."/>
            <person name="Moran D.A.P."/>
            <person name="Tomita M."/>
            <person name="Numata K."/>
            <person name="Arakawa K."/>
        </authorList>
    </citation>
    <scope>NUCLEOTIDE SEQUENCE</scope>
</reference>
<proteinExistence type="predicted"/>
<name>A0A8X6KAQ6_TRICU</name>
<dbReference type="EMBL" id="BMAO01030325">
    <property type="protein sequence ID" value="GFQ67306.1"/>
    <property type="molecule type" value="Genomic_DNA"/>
</dbReference>
<keyword evidence="2" id="KW-1185">Reference proteome</keyword>
<organism evidence="1 2">
    <name type="scientific">Trichonephila clavata</name>
    <name type="common">Joro spider</name>
    <name type="synonym">Nephila clavata</name>
    <dbReference type="NCBI Taxonomy" id="2740835"/>
    <lineage>
        <taxon>Eukaryota</taxon>
        <taxon>Metazoa</taxon>
        <taxon>Ecdysozoa</taxon>
        <taxon>Arthropoda</taxon>
        <taxon>Chelicerata</taxon>
        <taxon>Arachnida</taxon>
        <taxon>Araneae</taxon>
        <taxon>Araneomorphae</taxon>
        <taxon>Entelegynae</taxon>
        <taxon>Araneoidea</taxon>
        <taxon>Nephilidae</taxon>
        <taxon>Trichonephila</taxon>
    </lineage>
</organism>
<dbReference type="Proteomes" id="UP000887116">
    <property type="component" value="Unassembled WGS sequence"/>
</dbReference>
<dbReference type="AlphaFoldDB" id="A0A8X6KAQ6"/>
<accession>A0A8X6KAQ6</accession>
<evidence type="ECO:0000313" key="2">
    <source>
        <dbReference type="Proteomes" id="UP000887116"/>
    </source>
</evidence>
<dbReference type="PROSITE" id="PS51257">
    <property type="entry name" value="PROKAR_LIPOPROTEIN"/>
    <property type="match status" value="1"/>
</dbReference>
<gene>
    <name evidence="1" type="ORF">TNCT_602231</name>
</gene>
<evidence type="ECO:0000313" key="1">
    <source>
        <dbReference type="EMBL" id="GFQ67306.1"/>
    </source>
</evidence>